<evidence type="ECO:0000313" key="22">
    <source>
        <dbReference type="Proteomes" id="UP000033058"/>
    </source>
</evidence>
<feature type="domain" description="Archaeal glycosylation protein B peripheral" evidence="19">
    <location>
        <begin position="736"/>
        <end position="824"/>
    </location>
</feature>
<comment type="cofactor">
    <cofactor evidence="2">
        <name>Mg(2+)</name>
        <dbReference type="ChEBI" id="CHEBI:18420"/>
    </cofactor>
</comment>
<dbReference type="RefSeq" id="WP_011034141.1">
    <property type="nucleotide sequence ID" value="NZ_CP009509.1"/>
</dbReference>
<keyword evidence="13 17" id="KW-0472">Membrane</keyword>
<dbReference type="HOGENOM" id="CLU_008803_0_0_2"/>
<feature type="transmembrane region" description="Helical" evidence="17">
    <location>
        <begin position="122"/>
        <end position="144"/>
    </location>
</feature>
<evidence type="ECO:0000256" key="17">
    <source>
        <dbReference type="SAM" id="Phobius"/>
    </source>
</evidence>
<proteinExistence type="inferred from homology"/>
<feature type="transmembrane region" description="Helical" evidence="17">
    <location>
        <begin position="302"/>
        <end position="322"/>
    </location>
</feature>
<dbReference type="InterPro" id="IPR003674">
    <property type="entry name" value="Oligo_trans_STT3"/>
</dbReference>
<feature type="transmembrane region" description="Helical" evidence="17">
    <location>
        <begin position="91"/>
        <end position="110"/>
    </location>
</feature>
<evidence type="ECO:0000256" key="15">
    <source>
        <dbReference type="ARBA" id="ARBA00030679"/>
    </source>
</evidence>
<evidence type="ECO:0000256" key="13">
    <source>
        <dbReference type="ARBA" id="ARBA00023136"/>
    </source>
</evidence>
<feature type="transmembrane region" description="Helical" evidence="17">
    <location>
        <begin position="334"/>
        <end position="353"/>
    </location>
</feature>
<keyword evidence="8" id="KW-0808">Transferase</keyword>
<evidence type="ECO:0000256" key="2">
    <source>
        <dbReference type="ARBA" id="ARBA00001946"/>
    </source>
</evidence>
<keyword evidence="11" id="KW-0460">Magnesium</keyword>
<dbReference type="AlphaFoldDB" id="A0A0E3LFV4"/>
<feature type="transmembrane region" description="Helical" evidence="17">
    <location>
        <begin position="392"/>
        <end position="417"/>
    </location>
</feature>
<dbReference type="EC" id="2.4.99.21" evidence="6"/>
<sequence>MIITNNITRISETKKIPKKINLGIISLLIVFMIAFLMRMLSYASLTADGGITFTGYDEFYHMRRILYTTFNFPSFLNFDTYINYPYGFEVGWPPFFDLLGALLAIILGAGQPDVHTVEFAGAILPVLLGVLTIIPVYVIAASIFNRKTGLVGALVFAVLPAHVYISRFGTVDHHVAEVFLSTVAYAFFILALKQAGESKLSSGSLKNISSDKKPVKPLVYSAVSGLFFSLLIFTWVGAPAFVSFIVLYALIQATLDLKTGRKSDYVFICSAVALLATLLFTIPLSAGAVREGLEMSAMYLSWFQVVYLVIMLTGILLLWGFSSYASKKEMDWKYYPGILILVFGSGLLFLRMFSGEYYAFIIEGMRFFSGKGEYISTIVEAVPLFLTGQGKFTLSGVLGSFGLTFLTALAGLFLLILELKSEKSRPENIFFLVWTLFYAYLALSQRRFTYLFALNVSILTAYLFWVLMESLDFENEIKKLIKRGKGERKVSETALQTEKKSSLKRKSKNRQVTESKSKTDEPDYFKLVSGTALIALIFVSSIWIDVTYAKDGVSIDPGWQDSLEWLEASTPETSYYLEPSETPEYGVLSWWDYGNWIVYVGKRPAVSNNFQTGVEDSANFLLTDSEEEAKTIVEKLKVKYVMTDTLMAEGKFSSITSLAGKEIGEYYEVETVKGDTGLRTVATPKQALLQTQVYKLHKLDGTSLGHFRLVHESAVNSTDDGNSKENTVKVFEYVKGATLSGTASPNETVMATLELSSNTGRKFTYQKGDVADENGLFEITVPYSTESTGDGVHATSAYSLTSGEKPITSGIQVTEDDILNGNRIEVKAPEGA</sequence>
<accession>A0A0E3LFV4</accession>
<evidence type="ECO:0000256" key="5">
    <source>
        <dbReference type="ARBA" id="ARBA00010810"/>
    </source>
</evidence>
<comment type="similarity">
    <text evidence="5">Belongs to the STT3 family.</text>
</comment>
<evidence type="ECO:0000256" key="16">
    <source>
        <dbReference type="ARBA" id="ARBA00034066"/>
    </source>
</evidence>
<keyword evidence="12 17" id="KW-1133">Transmembrane helix</keyword>
<evidence type="ECO:0000313" key="21">
    <source>
        <dbReference type="EMBL" id="AKB41426.1"/>
    </source>
</evidence>
<evidence type="ECO:0000259" key="20">
    <source>
        <dbReference type="Pfam" id="PF22627"/>
    </source>
</evidence>
<feature type="transmembrane region" description="Helical" evidence="17">
    <location>
        <begin position="150"/>
        <end position="166"/>
    </location>
</feature>
<comment type="subcellular location">
    <subcellularLocation>
        <location evidence="3">Cell membrane</location>
        <topology evidence="3">Multi-pass membrane protein</topology>
    </subcellularLocation>
</comment>
<evidence type="ECO:0000256" key="12">
    <source>
        <dbReference type="ARBA" id="ARBA00022989"/>
    </source>
</evidence>
<dbReference type="Pfam" id="PF22627">
    <property type="entry name" value="AglB_core-like"/>
    <property type="match status" value="1"/>
</dbReference>
<comment type="pathway">
    <text evidence="4">Protein modification; protein glycosylation.</text>
</comment>
<dbReference type="NCBIfam" id="TIGR04154">
    <property type="entry name" value="archaeo_STT3"/>
    <property type="match status" value="1"/>
</dbReference>
<gene>
    <name evidence="21" type="ORF">MSMAW_2435</name>
</gene>
<evidence type="ECO:0000256" key="3">
    <source>
        <dbReference type="ARBA" id="ARBA00004651"/>
    </source>
</evidence>
<protein>
    <recommendedName>
        <fullName evidence="6">dolichyl-phosphooligosaccharide-protein glycotransferase</fullName>
        <ecNumber evidence="6">2.4.99.21</ecNumber>
    </recommendedName>
    <alternativeName>
        <fullName evidence="15">Oligosaccharyl transferase</fullName>
    </alternativeName>
</protein>
<name>A0A0E3LFV4_METMZ</name>
<feature type="domain" description="AglB-like core" evidence="20">
    <location>
        <begin position="558"/>
        <end position="647"/>
    </location>
</feature>
<dbReference type="GO" id="GO:0046872">
    <property type="term" value="F:metal ion binding"/>
    <property type="evidence" value="ECO:0007669"/>
    <property type="project" value="UniProtKB-KW"/>
</dbReference>
<feature type="transmembrane region" description="Helical" evidence="17">
    <location>
        <begin position="178"/>
        <end position="196"/>
    </location>
</feature>
<evidence type="ECO:0000256" key="11">
    <source>
        <dbReference type="ARBA" id="ARBA00022842"/>
    </source>
</evidence>
<keyword evidence="10" id="KW-0479">Metal-binding</keyword>
<feature type="transmembrane region" description="Helical" evidence="17">
    <location>
        <begin position="20"/>
        <end position="40"/>
    </location>
</feature>
<feature type="transmembrane region" description="Helical" evidence="17">
    <location>
        <begin position="450"/>
        <end position="468"/>
    </location>
</feature>
<dbReference type="Proteomes" id="UP000033058">
    <property type="component" value="Chromosome"/>
</dbReference>
<comment type="cofactor">
    <cofactor evidence="1">
        <name>Mn(2+)</name>
        <dbReference type="ChEBI" id="CHEBI:29035"/>
    </cofactor>
</comment>
<dbReference type="Gene3D" id="3.40.50.12610">
    <property type="match status" value="1"/>
</dbReference>
<evidence type="ECO:0000256" key="4">
    <source>
        <dbReference type="ARBA" id="ARBA00004922"/>
    </source>
</evidence>
<dbReference type="InterPro" id="IPR041154">
    <property type="entry name" value="AglB_P1"/>
</dbReference>
<evidence type="ECO:0000259" key="18">
    <source>
        <dbReference type="Pfam" id="PF02516"/>
    </source>
</evidence>
<keyword evidence="14" id="KW-0464">Manganese</keyword>
<evidence type="ECO:0000256" key="1">
    <source>
        <dbReference type="ARBA" id="ARBA00001936"/>
    </source>
</evidence>
<dbReference type="EMBL" id="CP009509">
    <property type="protein sequence ID" value="AKB41426.1"/>
    <property type="molecule type" value="Genomic_DNA"/>
</dbReference>
<feature type="transmembrane region" description="Helical" evidence="17">
    <location>
        <begin position="524"/>
        <end position="544"/>
    </location>
</feature>
<dbReference type="PATRIC" id="fig|1434117.4.peg.3105"/>
<dbReference type="GO" id="GO:0005886">
    <property type="term" value="C:plasma membrane"/>
    <property type="evidence" value="ECO:0007669"/>
    <property type="project" value="UniProtKB-SubCell"/>
</dbReference>
<dbReference type="Pfam" id="PF02516">
    <property type="entry name" value="STT3"/>
    <property type="match status" value="1"/>
</dbReference>
<feature type="transmembrane region" description="Helical" evidence="17">
    <location>
        <begin position="263"/>
        <end position="282"/>
    </location>
</feature>
<keyword evidence="9 17" id="KW-0812">Transmembrane</keyword>
<dbReference type="PANTHER" id="PTHR13872">
    <property type="entry name" value="DOLICHYL-DIPHOSPHOOLIGOSACCHARIDE--PROTEIN GLYCOSYLTRANSFERASE SUBUNIT"/>
    <property type="match status" value="1"/>
</dbReference>
<dbReference type="InterPro" id="IPR048307">
    <property type="entry name" value="STT3_N"/>
</dbReference>
<evidence type="ECO:0000256" key="10">
    <source>
        <dbReference type="ARBA" id="ARBA00022723"/>
    </source>
</evidence>
<keyword evidence="7" id="KW-0328">Glycosyltransferase</keyword>
<organism evidence="21 22">
    <name type="scientific">Methanosarcina mazei WWM610</name>
    <dbReference type="NCBI Taxonomy" id="1434117"/>
    <lineage>
        <taxon>Archaea</taxon>
        <taxon>Methanobacteriati</taxon>
        <taxon>Methanobacteriota</taxon>
        <taxon>Stenosarchaea group</taxon>
        <taxon>Methanomicrobia</taxon>
        <taxon>Methanosarcinales</taxon>
        <taxon>Methanosarcinaceae</taxon>
        <taxon>Methanosarcina</taxon>
    </lineage>
</organism>
<evidence type="ECO:0000259" key="19">
    <source>
        <dbReference type="Pfam" id="PF18079"/>
    </source>
</evidence>
<evidence type="ECO:0000256" key="8">
    <source>
        <dbReference type="ARBA" id="ARBA00022679"/>
    </source>
</evidence>
<dbReference type="GO" id="GO:0004576">
    <property type="term" value="F:oligosaccharyl transferase activity"/>
    <property type="evidence" value="ECO:0007669"/>
    <property type="project" value="InterPro"/>
</dbReference>
<evidence type="ECO:0000256" key="6">
    <source>
        <dbReference type="ARBA" id="ARBA00012602"/>
    </source>
</evidence>
<dbReference type="GeneID" id="24852189"/>
<feature type="domain" description="Oligosaccharyl transferase STT3 N-terminal" evidence="18">
    <location>
        <begin position="28"/>
        <end position="464"/>
    </location>
</feature>
<evidence type="ECO:0000256" key="9">
    <source>
        <dbReference type="ARBA" id="ARBA00022692"/>
    </source>
</evidence>
<dbReference type="PANTHER" id="PTHR13872:SF1">
    <property type="entry name" value="DOLICHYL-DIPHOSPHOOLIGOSACCHARIDE--PROTEIN GLYCOSYLTRANSFERASE SUBUNIT STT3B"/>
    <property type="match status" value="1"/>
</dbReference>
<comment type="catalytic activity">
    <reaction evidence="16">
        <text>an archaeal dolichyl phosphooligosaccharide + [protein]-L-asparagine = an archaeal dolichyl phosphate + a glycoprotein with the oligosaccharide chain attached by N-beta-D-glycosyl linkage to a protein L-asparagine.</text>
        <dbReference type="EC" id="2.4.99.21"/>
    </reaction>
</comment>
<reference evidence="21 22" key="1">
    <citation type="submission" date="2014-07" db="EMBL/GenBank/DDBJ databases">
        <title>Methanogenic archaea and the global carbon cycle.</title>
        <authorList>
            <person name="Henriksen J.R."/>
            <person name="Luke J."/>
            <person name="Reinhart S."/>
            <person name="Benedict M.N."/>
            <person name="Youngblut N.D."/>
            <person name="Metcalf M.E."/>
            <person name="Whitaker R.J."/>
            <person name="Metcalf W.W."/>
        </authorList>
    </citation>
    <scope>NUCLEOTIDE SEQUENCE [LARGE SCALE GENOMIC DNA]</scope>
    <source>
        <strain evidence="21 22">WWM610</strain>
    </source>
</reference>
<feature type="transmembrane region" description="Helical" evidence="17">
    <location>
        <begin position="429"/>
        <end position="444"/>
    </location>
</feature>
<dbReference type="InterPro" id="IPR054479">
    <property type="entry name" value="AglB-like_core"/>
</dbReference>
<evidence type="ECO:0000256" key="14">
    <source>
        <dbReference type="ARBA" id="ARBA00023211"/>
    </source>
</evidence>
<feature type="transmembrane region" description="Helical" evidence="17">
    <location>
        <begin position="226"/>
        <end position="251"/>
    </location>
</feature>
<evidence type="ECO:0000256" key="7">
    <source>
        <dbReference type="ARBA" id="ARBA00022676"/>
    </source>
</evidence>
<dbReference type="InterPro" id="IPR026410">
    <property type="entry name" value="OlisacTrfase_arch"/>
</dbReference>
<dbReference type="UniPathway" id="UPA00378"/>
<dbReference type="Gene3D" id="2.60.40.3390">
    <property type="match status" value="1"/>
</dbReference>
<dbReference type="Pfam" id="PF18079">
    <property type="entry name" value="AglB_L1"/>
    <property type="match status" value="1"/>
</dbReference>